<sequence>MPGQATPARAVSVGEVRTALPALERRCSSRRARRPCWATDPPARLPPAAVAAPLAGPARSTGIDEALRLLALGQPIFLLAPNPSTLLTFLLADLAFPARHPARVLLVPFSSVHPPTTSPLCFCHGTGAEQAPQHRRRSSVPLSAPRPLARLGSPQKQKPGRPPDPASVADALRHALAAARPAPLEAVLRLVLGPDPTPSTTPHGRPFRR</sequence>
<name>A0ACC4EAH8_PURLI</name>
<organism evidence="1 2">
    <name type="scientific">Purpureocillium lilacinum</name>
    <name type="common">Paecilomyces lilacinus</name>
    <dbReference type="NCBI Taxonomy" id="33203"/>
    <lineage>
        <taxon>Eukaryota</taxon>
        <taxon>Fungi</taxon>
        <taxon>Dikarya</taxon>
        <taxon>Ascomycota</taxon>
        <taxon>Pezizomycotina</taxon>
        <taxon>Sordariomycetes</taxon>
        <taxon>Hypocreomycetidae</taxon>
        <taxon>Hypocreales</taxon>
        <taxon>Ophiocordycipitaceae</taxon>
        <taxon>Purpureocillium</taxon>
    </lineage>
</organism>
<reference evidence="1" key="1">
    <citation type="submission" date="2024-12" db="EMBL/GenBank/DDBJ databases">
        <title>Comparative genomics and development of molecular markers within Purpureocillium lilacinum and among Purpureocillium species.</title>
        <authorList>
            <person name="Yeh Z.-Y."/>
            <person name="Ni N.-T."/>
            <person name="Lo P.-H."/>
            <person name="Mushyakhwo K."/>
            <person name="Lin C.-F."/>
            <person name="Nai Y.-S."/>
        </authorList>
    </citation>
    <scope>NUCLEOTIDE SEQUENCE</scope>
    <source>
        <strain evidence="1">NCHU-NPUST-175</strain>
    </source>
</reference>
<protein>
    <submittedName>
        <fullName evidence="1">Uncharacterized protein</fullName>
    </submittedName>
</protein>
<dbReference type="Proteomes" id="UP001638806">
    <property type="component" value="Unassembled WGS sequence"/>
</dbReference>
<keyword evidence="2" id="KW-1185">Reference proteome</keyword>
<dbReference type="EMBL" id="JBGNUJ010000002">
    <property type="protein sequence ID" value="KAL3965466.1"/>
    <property type="molecule type" value="Genomic_DNA"/>
</dbReference>
<accession>A0ACC4EAH8</accession>
<comment type="caution">
    <text evidence="1">The sequence shown here is derived from an EMBL/GenBank/DDBJ whole genome shotgun (WGS) entry which is preliminary data.</text>
</comment>
<evidence type="ECO:0000313" key="1">
    <source>
        <dbReference type="EMBL" id="KAL3965466.1"/>
    </source>
</evidence>
<gene>
    <name evidence="1" type="ORF">ACCO45_002470</name>
</gene>
<proteinExistence type="predicted"/>
<evidence type="ECO:0000313" key="2">
    <source>
        <dbReference type="Proteomes" id="UP001638806"/>
    </source>
</evidence>